<sequence length="182" mass="18913">MRKPRQRPWGRPFARRLFTDFRQNAPAPRLGGGDLAAARCGVSGAETQGFGPFVGLFGLEKLEGVFPGHEARLAQFGVVGDADDLVLPIVPHEADVGDALDVAAQQQEHVGLGRALVADPAQAAAAAQIAMDVGEVQYGRDHGGVDGGDRPGGAGEAGHRRSLGSPGAMMEDCPRIATETVV</sequence>
<dbReference type="AlphaFoldDB" id="Q9A9A0"/>
<feature type="compositionally biased region" description="Basic and acidic residues" evidence="1">
    <location>
        <begin position="140"/>
        <end position="149"/>
    </location>
</feature>
<evidence type="ECO:0000313" key="2">
    <source>
        <dbReference type="EMBL" id="AAK23078.1"/>
    </source>
</evidence>
<accession>Q9A9A0</accession>
<dbReference type="Proteomes" id="UP000001816">
    <property type="component" value="Chromosome"/>
</dbReference>
<reference evidence="2 3" key="1">
    <citation type="journal article" date="2001" name="Proc. Natl. Acad. Sci. U.S.A.">
        <title>Complete genome sequence of Caulobacter crescentus.</title>
        <authorList>
            <person name="Nierman W.C."/>
            <person name="Feldblyum T.V."/>
            <person name="Laub M.T."/>
            <person name="Paulsen I.T."/>
            <person name="Nelson K.E."/>
            <person name="Eisen J.A."/>
            <person name="Heidelberg J.F."/>
            <person name="Alley M.R."/>
            <person name="Ohta N."/>
            <person name="Maddock J.R."/>
            <person name="Potocka I."/>
            <person name="Nelson W.C."/>
            <person name="Newton A."/>
            <person name="Stephens C."/>
            <person name="Phadke N.D."/>
            <person name="Ely B."/>
            <person name="DeBoy R.T."/>
            <person name="Dodson R.J."/>
            <person name="Durkin A.S."/>
            <person name="Gwinn M.L."/>
            <person name="Haft D.H."/>
            <person name="Kolonay J.F."/>
            <person name="Smit J."/>
            <person name="Craven M.B."/>
            <person name="Khouri H."/>
            <person name="Shetty J."/>
            <person name="Berry K."/>
            <person name="Utterback T."/>
            <person name="Tran K."/>
            <person name="Wolf A."/>
            <person name="Vamathevan J."/>
            <person name="Ermolaeva M."/>
            <person name="White O."/>
            <person name="Salzberg S.L."/>
            <person name="Venter J.C."/>
            <person name="Shapiro L."/>
            <person name="Fraser C.M."/>
        </authorList>
    </citation>
    <scope>NUCLEOTIDE SEQUENCE [LARGE SCALE GENOMIC DNA]</scope>
    <source>
        <strain evidence="3">ATCC 19089 / CB15</strain>
    </source>
</reference>
<dbReference type="EnsemblBacteria" id="AAK23078">
    <property type="protein sequence ID" value="AAK23078"/>
    <property type="gene ID" value="CC_1094"/>
</dbReference>
<dbReference type="BioCyc" id="CAULO:CC1094-MONOMER"/>
<feature type="region of interest" description="Disordered" evidence="1">
    <location>
        <begin position="140"/>
        <end position="182"/>
    </location>
</feature>
<proteinExistence type="predicted"/>
<evidence type="ECO:0000313" key="3">
    <source>
        <dbReference type="Proteomes" id="UP000001816"/>
    </source>
</evidence>
<keyword evidence="3" id="KW-1185">Reference proteome</keyword>
<name>Q9A9A0_CAUVC</name>
<dbReference type="KEGG" id="ccr:CC_1094"/>
<dbReference type="HOGENOM" id="CLU_1479533_0_0_5"/>
<gene>
    <name evidence="2" type="ordered locus">CC_1094</name>
</gene>
<dbReference type="EMBL" id="AE005673">
    <property type="protein sequence ID" value="AAK23078.1"/>
    <property type="molecule type" value="Genomic_DNA"/>
</dbReference>
<dbReference type="STRING" id="190650.CC_1094"/>
<dbReference type="PIR" id="B87385">
    <property type="entry name" value="B87385"/>
</dbReference>
<organism evidence="2 3">
    <name type="scientific">Caulobacter vibrioides (strain ATCC 19089 / CIP 103742 / CB 15)</name>
    <name type="common">Caulobacter crescentus</name>
    <dbReference type="NCBI Taxonomy" id="190650"/>
    <lineage>
        <taxon>Bacteria</taxon>
        <taxon>Pseudomonadati</taxon>
        <taxon>Pseudomonadota</taxon>
        <taxon>Alphaproteobacteria</taxon>
        <taxon>Caulobacterales</taxon>
        <taxon>Caulobacteraceae</taxon>
        <taxon>Caulobacter</taxon>
    </lineage>
</organism>
<protein>
    <submittedName>
        <fullName evidence="2">Uncharacterized protein</fullName>
    </submittedName>
</protein>
<evidence type="ECO:0000256" key="1">
    <source>
        <dbReference type="SAM" id="MobiDB-lite"/>
    </source>
</evidence>